<proteinExistence type="predicted"/>
<accession>A0ABU4DJI9</accession>
<organism evidence="1 2">
    <name type="scientific">Gordonia amicalis</name>
    <dbReference type="NCBI Taxonomy" id="89053"/>
    <lineage>
        <taxon>Bacteria</taxon>
        <taxon>Bacillati</taxon>
        <taxon>Actinomycetota</taxon>
        <taxon>Actinomycetes</taxon>
        <taxon>Mycobacteriales</taxon>
        <taxon>Gordoniaceae</taxon>
        <taxon>Gordonia</taxon>
    </lineage>
</organism>
<evidence type="ECO:0000313" key="2">
    <source>
        <dbReference type="Proteomes" id="UP001185779"/>
    </source>
</evidence>
<keyword evidence="2" id="KW-1185">Reference proteome</keyword>
<protein>
    <submittedName>
        <fullName evidence="1">Phage capsid protein</fullName>
    </submittedName>
</protein>
<sequence>MPVSLSQAAQNAVTDLDLNVIDEFRTNQIMDLITFDDVVNPIGGGGVLTYGYTRLATLATAGFRAINAEYTPQEVTTQRYNVDLKQLGGSFQVDRILTGIGPAATGSVALNLQQKIKSTQALFGDTVINGDSAVTANSFDGLSKALAGSTTEDFTAYDWSGTMDEAKAYVVLETLDDLLGKLDGEAGAIVANKKAINRIKSAARRTSQYVEAPGPRNTTIASYGNVRLIDAGLKAGSADDVIPVRTSAVTGPPAQAAGSTDIYAVRFGLDAFHGVSTMGGQLIKTWLPDFSTAGAVKTGEVELGPVAVALKATKAASVLRNVKVQ</sequence>
<dbReference type="NCBIfam" id="NF045672">
    <property type="entry name" value="MCP_gp7_epsi_15"/>
    <property type="match status" value="1"/>
</dbReference>
<reference evidence="1 2" key="1">
    <citation type="submission" date="2023-10" db="EMBL/GenBank/DDBJ databases">
        <title>Development of a sustainable strategy for remediation of hydrocarbon-contaminated territories based on the waste exchange concept.</title>
        <authorList>
            <person name="Krivoruchko A."/>
        </authorList>
    </citation>
    <scope>NUCLEOTIDE SEQUENCE [LARGE SCALE GENOMIC DNA]</scope>
    <source>
        <strain evidence="1 2">IEGM 1266</strain>
    </source>
</reference>
<comment type="caution">
    <text evidence="1">The sequence shown here is derived from an EMBL/GenBank/DDBJ whole genome shotgun (WGS) entry which is preliminary data.</text>
</comment>
<dbReference type="RefSeq" id="WP_317505624.1">
    <property type="nucleotide sequence ID" value="NZ_JAWLKI010000038.1"/>
</dbReference>
<evidence type="ECO:0000313" key="1">
    <source>
        <dbReference type="EMBL" id="MDV6309913.1"/>
    </source>
</evidence>
<dbReference type="InterPro" id="IPR048813">
    <property type="entry name" value="GP7-like"/>
</dbReference>
<dbReference type="Proteomes" id="UP001185779">
    <property type="component" value="Unassembled WGS sequence"/>
</dbReference>
<dbReference type="EMBL" id="JAWLKI010000038">
    <property type="protein sequence ID" value="MDV6309913.1"/>
    <property type="molecule type" value="Genomic_DNA"/>
</dbReference>
<name>A0ABU4DJI9_9ACTN</name>
<gene>
    <name evidence="1" type="ORF">R3P94_21840</name>
</gene>